<dbReference type="InterPro" id="IPR003656">
    <property type="entry name" value="Znf_BED"/>
</dbReference>
<dbReference type="Pfam" id="PF02892">
    <property type="entry name" value="zf-BED"/>
    <property type="match status" value="1"/>
</dbReference>
<dbReference type="GO" id="GO:0003677">
    <property type="term" value="F:DNA binding"/>
    <property type="evidence" value="ECO:0007669"/>
    <property type="project" value="InterPro"/>
</dbReference>
<keyword evidence="1" id="KW-0479">Metal-binding</keyword>
<evidence type="ECO:0000256" key="4">
    <source>
        <dbReference type="PROSITE-ProRule" id="PRU00027"/>
    </source>
</evidence>
<dbReference type="PROSITE" id="PS50808">
    <property type="entry name" value="ZF_BED"/>
    <property type="match status" value="1"/>
</dbReference>
<comment type="caution">
    <text evidence="6">The sequence shown here is derived from an EMBL/GenBank/DDBJ whole genome shotgun (WGS) entry which is preliminary data.</text>
</comment>
<accession>A0A6L2JKJ1</accession>
<dbReference type="GO" id="GO:0008270">
    <property type="term" value="F:zinc ion binding"/>
    <property type="evidence" value="ECO:0007669"/>
    <property type="project" value="UniProtKB-KW"/>
</dbReference>
<evidence type="ECO:0000256" key="1">
    <source>
        <dbReference type="ARBA" id="ARBA00022723"/>
    </source>
</evidence>
<keyword evidence="3" id="KW-0862">Zinc</keyword>
<organism evidence="6">
    <name type="scientific">Tanacetum cinerariifolium</name>
    <name type="common">Dalmatian daisy</name>
    <name type="synonym">Chrysanthemum cinerariifolium</name>
    <dbReference type="NCBI Taxonomy" id="118510"/>
    <lineage>
        <taxon>Eukaryota</taxon>
        <taxon>Viridiplantae</taxon>
        <taxon>Streptophyta</taxon>
        <taxon>Embryophyta</taxon>
        <taxon>Tracheophyta</taxon>
        <taxon>Spermatophyta</taxon>
        <taxon>Magnoliopsida</taxon>
        <taxon>eudicotyledons</taxon>
        <taxon>Gunneridae</taxon>
        <taxon>Pentapetalae</taxon>
        <taxon>asterids</taxon>
        <taxon>campanulids</taxon>
        <taxon>Asterales</taxon>
        <taxon>Asteraceae</taxon>
        <taxon>Asteroideae</taxon>
        <taxon>Anthemideae</taxon>
        <taxon>Anthemidinae</taxon>
        <taxon>Tanacetum</taxon>
    </lineage>
</organism>
<evidence type="ECO:0000259" key="5">
    <source>
        <dbReference type="PROSITE" id="PS50808"/>
    </source>
</evidence>
<keyword evidence="2 4" id="KW-0863">Zinc-finger</keyword>
<gene>
    <name evidence="6" type="ORF">Tci_009434</name>
</gene>
<dbReference type="AlphaFoldDB" id="A0A6L2JKJ1"/>
<feature type="domain" description="BED-type" evidence="5">
    <location>
        <begin position="27"/>
        <end position="80"/>
    </location>
</feature>
<evidence type="ECO:0000256" key="2">
    <source>
        <dbReference type="ARBA" id="ARBA00022771"/>
    </source>
</evidence>
<name>A0A6L2JKJ1_TANCI</name>
<dbReference type="EMBL" id="BKCJ010000931">
    <property type="protein sequence ID" value="GEU37456.1"/>
    <property type="molecule type" value="Genomic_DNA"/>
</dbReference>
<evidence type="ECO:0000313" key="6">
    <source>
        <dbReference type="EMBL" id="GEU37456.1"/>
    </source>
</evidence>
<protein>
    <submittedName>
        <fullName evidence="6">Zinc finger, CCHC-type</fullName>
    </submittedName>
</protein>
<sequence>MATQVGSTTTGVGSSSSPTIAQILTTTQNPEVWQHYNLCKRTDNSTKAQCKHCFNFFSSGSNSTLRNHITHPHCKAFKMVPKARQSSMARDESVILYNLDVLHKQFAGLAQKNQNPEAGQTSMARDGSVFRYDLEYLREQFAGLVIQRALSFNHFDHAQTTRVFQNTMQPRYTHWEIRRTRLTPTSLEICMCLNDHLDAKERKQNKCPLEIPLDFEEDVFDDELQRNEAIPLFDEEIALDASSKCTMSSGGPRTAELQNDILRFQQHQDKSHYDAWTRFKDLLLKVPHHGIDLWLQVQIFYDHVDSATQMAINYAAGGRLRKLRPEEAWETFKELAQYKNEGWNDPIFLEEGSLDDKTPTLNNY</sequence>
<proteinExistence type="predicted"/>
<evidence type="ECO:0000256" key="3">
    <source>
        <dbReference type="ARBA" id="ARBA00022833"/>
    </source>
</evidence>
<reference evidence="6" key="1">
    <citation type="journal article" date="2019" name="Sci. Rep.">
        <title>Draft genome of Tanacetum cinerariifolium, the natural source of mosquito coil.</title>
        <authorList>
            <person name="Yamashiro T."/>
            <person name="Shiraishi A."/>
            <person name="Satake H."/>
            <person name="Nakayama K."/>
        </authorList>
    </citation>
    <scope>NUCLEOTIDE SEQUENCE</scope>
</reference>